<dbReference type="CDD" id="cd01992">
    <property type="entry name" value="TilS_N"/>
    <property type="match status" value="1"/>
</dbReference>
<evidence type="ECO:0000256" key="4">
    <source>
        <dbReference type="ARBA" id="ARBA00022741"/>
    </source>
</evidence>
<keyword evidence="4" id="KW-0547">Nucleotide-binding</keyword>
<evidence type="ECO:0000256" key="7">
    <source>
        <dbReference type="SAM" id="MobiDB-lite"/>
    </source>
</evidence>
<dbReference type="SUPFAM" id="SSF52402">
    <property type="entry name" value="Adenine nucleotide alpha hydrolases-like"/>
    <property type="match status" value="1"/>
</dbReference>
<dbReference type="InterPro" id="IPR012795">
    <property type="entry name" value="tRNA_Ile_lys_synt_N"/>
</dbReference>
<evidence type="ECO:0000313" key="10">
    <source>
        <dbReference type="Proteomes" id="UP000799640"/>
    </source>
</evidence>
<evidence type="ECO:0000256" key="1">
    <source>
        <dbReference type="ARBA" id="ARBA00013267"/>
    </source>
</evidence>
<sequence length="619" mass="67328">MIRTPRLARAADVILRHEFLAAWPTAGYEISGPQALAISGGVDSIALAAMCAHYHPPSYRSHIHAFIVDHNLRPTSTREATEVHSFLVEELDMPTRIIPVSVPLGEGGKNLEALARTARFRALGIACRDVGAGALFLAHHADDQVETIVDRLSKSHVLGLSGIDPIGGIPECFGLHGVAGSGDLLPLHRGACNVRYGNAVRGMETGGVRVVRPLLGFEKARLRATCEFFGVRWWEDATNKDQTLTVRNAVRHIYATSAMPKALSKTSILGLGAVKAFQNAQREREVERLFSMCDIRLDVRSGVATVRIPHLQKVVEGGGEGVKAVGMGLLRRLAELVSPLEQAPLKGFDVPFEYVFGSRDAEKKAFTNAGVAFYREDKWHAANSRPPSTPVSDPETDAWHSAWILTREPAPITDVIEISPSTTPSPFTLWDRRFWISVLNPTSSPLRIRVLDEATLRAIRAAIDADALSVRFSDPSIVRDWAASTGRALPRIDAEGGVVRGGLARTLLERLMGRVARGGVRYSLPVLEGEGGVVGLPTLGVGFEGSGEKEGVRWEVRFKDAGCGRECFVGDEGMDGEKNADVVEKKKRRKVEDPERGGQAKAVPKRRERPSNSRTTGAQ</sequence>
<dbReference type="EC" id="6.3.4.19" evidence="1"/>
<evidence type="ECO:0000256" key="2">
    <source>
        <dbReference type="ARBA" id="ARBA00022598"/>
    </source>
</evidence>
<feature type="compositionally biased region" description="Basic and acidic residues" evidence="7">
    <location>
        <begin position="575"/>
        <end position="598"/>
    </location>
</feature>
<dbReference type="Proteomes" id="UP000799640">
    <property type="component" value="Unassembled WGS sequence"/>
</dbReference>
<feature type="domain" description="tRNA(Ile)-lysidine/2-thiocytidine synthase N-terminal" evidence="8">
    <location>
        <begin position="36"/>
        <end position="252"/>
    </location>
</feature>
<comment type="catalytic activity">
    <reaction evidence="6">
        <text>cytidine(34) in tRNA(Ile2) + L-lysine + ATP = lysidine(34) in tRNA(Ile2) + AMP + diphosphate + H(+)</text>
        <dbReference type="Rhea" id="RHEA:43744"/>
        <dbReference type="Rhea" id="RHEA-COMP:10625"/>
        <dbReference type="Rhea" id="RHEA-COMP:10670"/>
        <dbReference type="ChEBI" id="CHEBI:15378"/>
        <dbReference type="ChEBI" id="CHEBI:30616"/>
        <dbReference type="ChEBI" id="CHEBI:32551"/>
        <dbReference type="ChEBI" id="CHEBI:33019"/>
        <dbReference type="ChEBI" id="CHEBI:82748"/>
        <dbReference type="ChEBI" id="CHEBI:83665"/>
        <dbReference type="ChEBI" id="CHEBI:456215"/>
        <dbReference type="EC" id="6.3.4.19"/>
    </reaction>
</comment>
<dbReference type="InterPro" id="IPR012094">
    <property type="entry name" value="tRNA_Ile_lys_synt"/>
</dbReference>
<dbReference type="OrthoDB" id="434144at2759"/>
<feature type="region of interest" description="Disordered" evidence="7">
    <location>
        <begin position="570"/>
        <end position="619"/>
    </location>
</feature>
<dbReference type="GO" id="GO:0008033">
    <property type="term" value="P:tRNA processing"/>
    <property type="evidence" value="ECO:0007669"/>
    <property type="project" value="UniProtKB-KW"/>
</dbReference>
<protein>
    <recommendedName>
        <fullName evidence="1">tRNA(Ile)-lysidine synthetase</fullName>
        <ecNumber evidence="1">6.3.4.19</ecNumber>
    </recommendedName>
</protein>
<dbReference type="PANTHER" id="PTHR43033">
    <property type="entry name" value="TRNA(ILE)-LYSIDINE SYNTHASE-RELATED"/>
    <property type="match status" value="1"/>
</dbReference>
<organism evidence="9 10">
    <name type="scientific">Trichodelitschia bisporula</name>
    <dbReference type="NCBI Taxonomy" id="703511"/>
    <lineage>
        <taxon>Eukaryota</taxon>
        <taxon>Fungi</taxon>
        <taxon>Dikarya</taxon>
        <taxon>Ascomycota</taxon>
        <taxon>Pezizomycotina</taxon>
        <taxon>Dothideomycetes</taxon>
        <taxon>Dothideomycetes incertae sedis</taxon>
        <taxon>Phaeotrichales</taxon>
        <taxon>Phaeotrichaceae</taxon>
        <taxon>Trichodelitschia</taxon>
    </lineage>
</organism>
<dbReference type="EMBL" id="ML996693">
    <property type="protein sequence ID" value="KAF2401464.1"/>
    <property type="molecule type" value="Genomic_DNA"/>
</dbReference>
<dbReference type="InterPro" id="IPR011063">
    <property type="entry name" value="TilS/TtcA_N"/>
</dbReference>
<keyword evidence="10" id="KW-1185">Reference proteome</keyword>
<reference evidence="9" key="1">
    <citation type="journal article" date="2020" name="Stud. Mycol.">
        <title>101 Dothideomycetes genomes: a test case for predicting lifestyles and emergence of pathogens.</title>
        <authorList>
            <person name="Haridas S."/>
            <person name="Albert R."/>
            <person name="Binder M."/>
            <person name="Bloem J."/>
            <person name="Labutti K."/>
            <person name="Salamov A."/>
            <person name="Andreopoulos B."/>
            <person name="Baker S."/>
            <person name="Barry K."/>
            <person name="Bills G."/>
            <person name="Bluhm B."/>
            <person name="Cannon C."/>
            <person name="Castanera R."/>
            <person name="Culley D."/>
            <person name="Daum C."/>
            <person name="Ezra D."/>
            <person name="Gonzalez J."/>
            <person name="Henrissat B."/>
            <person name="Kuo A."/>
            <person name="Liang C."/>
            <person name="Lipzen A."/>
            <person name="Lutzoni F."/>
            <person name="Magnuson J."/>
            <person name="Mondo S."/>
            <person name="Nolan M."/>
            <person name="Ohm R."/>
            <person name="Pangilinan J."/>
            <person name="Park H.-J."/>
            <person name="Ramirez L."/>
            <person name="Alfaro M."/>
            <person name="Sun H."/>
            <person name="Tritt A."/>
            <person name="Yoshinaga Y."/>
            <person name="Zwiers L.-H."/>
            <person name="Turgeon B."/>
            <person name="Goodwin S."/>
            <person name="Spatafora J."/>
            <person name="Crous P."/>
            <person name="Grigoriev I."/>
        </authorList>
    </citation>
    <scope>NUCLEOTIDE SEQUENCE</scope>
    <source>
        <strain evidence="9">CBS 262.69</strain>
    </source>
</reference>
<proteinExistence type="inferred from homology"/>
<keyword evidence="5" id="KW-0067">ATP-binding</keyword>
<gene>
    <name evidence="9" type="ORF">EJ06DRAFT_556029</name>
</gene>
<dbReference type="AlphaFoldDB" id="A0A6G1HZU9"/>
<name>A0A6G1HZU9_9PEZI</name>
<dbReference type="Gene3D" id="3.40.50.620">
    <property type="entry name" value="HUPs"/>
    <property type="match status" value="1"/>
</dbReference>
<keyword evidence="3" id="KW-0819">tRNA processing</keyword>
<dbReference type="PANTHER" id="PTHR43033:SF1">
    <property type="entry name" value="TRNA(ILE)-LYSIDINE SYNTHASE-RELATED"/>
    <property type="match status" value="1"/>
</dbReference>
<evidence type="ECO:0000256" key="3">
    <source>
        <dbReference type="ARBA" id="ARBA00022694"/>
    </source>
</evidence>
<evidence type="ECO:0000313" key="9">
    <source>
        <dbReference type="EMBL" id="KAF2401464.1"/>
    </source>
</evidence>
<accession>A0A6G1HZU9</accession>
<evidence type="ECO:0000256" key="5">
    <source>
        <dbReference type="ARBA" id="ARBA00022840"/>
    </source>
</evidence>
<dbReference type="GO" id="GO:0032267">
    <property type="term" value="F:tRNA(Ile)-lysidine synthase activity"/>
    <property type="evidence" value="ECO:0007669"/>
    <property type="project" value="UniProtKB-EC"/>
</dbReference>
<evidence type="ECO:0000256" key="6">
    <source>
        <dbReference type="ARBA" id="ARBA00048539"/>
    </source>
</evidence>
<evidence type="ECO:0000259" key="8">
    <source>
        <dbReference type="Pfam" id="PF01171"/>
    </source>
</evidence>
<dbReference type="InterPro" id="IPR014729">
    <property type="entry name" value="Rossmann-like_a/b/a_fold"/>
</dbReference>
<keyword evidence="2" id="KW-0436">Ligase</keyword>
<dbReference type="GO" id="GO:0005524">
    <property type="term" value="F:ATP binding"/>
    <property type="evidence" value="ECO:0007669"/>
    <property type="project" value="UniProtKB-KW"/>
</dbReference>
<dbReference type="Pfam" id="PF01171">
    <property type="entry name" value="ATP_bind_3"/>
    <property type="match status" value="1"/>
</dbReference>
<dbReference type="HAMAP" id="MF_01161">
    <property type="entry name" value="tRNA_Ile_lys_synt"/>
    <property type="match status" value="1"/>
</dbReference>